<sequence length="85" mass="9839">MGCNVRASKGGKSREIRFTNTWASRGQKRPRTEEVSKAPKECTMTNPYFIFKYIFVSLILPNELGRGGRKCLRQTKRHTFTLPMK</sequence>
<comment type="caution">
    <text evidence="1">The sequence shown here is derived from an EMBL/GenBank/DDBJ whole genome shotgun (WGS) entry which is preliminary data.</text>
</comment>
<dbReference type="Proteomes" id="UP001062846">
    <property type="component" value="Chromosome 5"/>
</dbReference>
<gene>
    <name evidence="1" type="ORF">RHMOL_Rhmol05G0243300</name>
</gene>
<keyword evidence="2" id="KW-1185">Reference proteome</keyword>
<organism evidence="1 2">
    <name type="scientific">Rhododendron molle</name>
    <name type="common">Chinese azalea</name>
    <name type="synonym">Azalea mollis</name>
    <dbReference type="NCBI Taxonomy" id="49168"/>
    <lineage>
        <taxon>Eukaryota</taxon>
        <taxon>Viridiplantae</taxon>
        <taxon>Streptophyta</taxon>
        <taxon>Embryophyta</taxon>
        <taxon>Tracheophyta</taxon>
        <taxon>Spermatophyta</taxon>
        <taxon>Magnoliopsida</taxon>
        <taxon>eudicotyledons</taxon>
        <taxon>Gunneridae</taxon>
        <taxon>Pentapetalae</taxon>
        <taxon>asterids</taxon>
        <taxon>Ericales</taxon>
        <taxon>Ericaceae</taxon>
        <taxon>Ericoideae</taxon>
        <taxon>Rhodoreae</taxon>
        <taxon>Rhododendron</taxon>
    </lineage>
</organism>
<evidence type="ECO:0000313" key="1">
    <source>
        <dbReference type="EMBL" id="KAI8556316.1"/>
    </source>
</evidence>
<protein>
    <submittedName>
        <fullName evidence="1">Uncharacterized protein</fullName>
    </submittedName>
</protein>
<name>A0ACC0NST3_RHOML</name>
<accession>A0ACC0NST3</accession>
<proteinExistence type="predicted"/>
<reference evidence="1" key="1">
    <citation type="submission" date="2022-02" db="EMBL/GenBank/DDBJ databases">
        <title>Plant Genome Project.</title>
        <authorList>
            <person name="Zhang R.-G."/>
        </authorList>
    </citation>
    <scope>NUCLEOTIDE SEQUENCE</scope>
    <source>
        <strain evidence="1">AT1</strain>
    </source>
</reference>
<dbReference type="EMBL" id="CM046392">
    <property type="protein sequence ID" value="KAI8556316.1"/>
    <property type="molecule type" value="Genomic_DNA"/>
</dbReference>
<evidence type="ECO:0000313" key="2">
    <source>
        <dbReference type="Proteomes" id="UP001062846"/>
    </source>
</evidence>